<feature type="chain" id="PRO_5009912576" description="TonB protein C-terminal" evidence="1">
    <location>
        <begin position="22"/>
        <end position="112"/>
    </location>
</feature>
<dbReference type="EMBL" id="FQWB01000008">
    <property type="protein sequence ID" value="SHG88172.1"/>
    <property type="molecule type" value="Genomic_DNA"/>
</dbReference>
<feature type="signal peptide" evidence="1">
    <location>
        <begin position="1"/>
        <end position="21"/>
    </location>
</feature>
<proteinExistence type="predicted"/>
<gene>
    <name evidence="2" type="ORF">SAMN05443549_10813</name>
</gene>
<keyword evidence="3" id="KW-1185">Reference proteome</keyword>
<keyword evidence="1" id="KW-0732">Signal</keyword>
<evidence type="ECO:0000313" key="2">
    <source>
        <dbReference type="EMBL" id="SHG88172.1"/>
    </source>
</evidence>
<sequence>MKKLILSISLVLFMSVSFVSAKETSSKKNHVRVSKELSRLLSPTSDIGELEDEKVVKVKIRINSNNEIVVLQTNSTNVELNNYIKNNLNYKMLNSTELKVDQDYVFDVKFKS</sequence>
<name>A0A1M5NFB7_9FLAO</name>
<dbReference type="OrthoDB" id="1357757at2"/>
<evidence type="ECO:0000313" key="3">
    <source>
        <dbReference type="Proteomes" id="UP000184516"/>
    </source>
</evidence>
<reference evidence="3" key="1">
    <citation type="submission" date="2016-11" db="EMBL/GenBank/DDBJ databases">
        <authorList>
            <person name="Varghese N."/>
            <person name="Submissions S."/>
        </authorList>
    </citation>
    <scope>NUCLEOTIDE SEQUENCE [LARGE SCALE GENOMIC DNA]</scope>
    <source>
        <strain evidence="3">DSM 19978</strain>
    </source>
</reference>
<dbReference type="Proteomes" id="UP000184516">
    <property type="component" value="Unassembled WGS sequence"/>
</dbReference>
<evidence type="ECO:0008006" key="4">
    <source>
        <dbReference type="Google" id="ProtNLM"/>
    </source>
</evidence>
<accession>A0A1M5NFB7</accession>
<evidence type="ECO:0000256" key="1">
    <source>
        <dbReference type="SAM" id="SignalP"/>
    </source>
</evidence>
<protein>
    <recommendedName>
        <fullName evidence="4">TonB protein C-terminal</fullName>
    </recommendedName>
</protein>
<dbReference type="AlphaFoldDB" id="A0A1M5NFB7"/>
<organism evidence="2 3">
    <name type="scientific">Flavobacterium fluvii</name>
    <dbReference type="NCBI Taxonomy" id="468056"/>
    <lineage>
        <taxon>Bacteria</taxon>
        <taxon>Pseudomonadati</taxon>
        <taxon>Bacteroidota</taxon>
        <taxon>Flavobacteriia</taxon>
        <taxon>Flavobacteriales</taxon>
        <taxon>Flavobacteriaceae</taxon>
        <taxon>Flavobacterium</taxon>
    </lineage>
</organism>
<dbReference type="RefSeq" id="WP_141226177.1">
    <property type="nucleotide sequence ID" value="NZ_FQWB01000008.1"/>
</dbReference>